<dbReference type="EMBL" id="BNAF01000003">
    <property type="protein sequence ID" value="GHE28953.1"/>
    <property type="molecule type" value="Genomic_DNA"/>
</dbReference>
<dbReference type="InterPro" id="IPR034139">
    <property type="entry name" value="TOPRIM_OLD"/>
</dbReference>
<dbReference type="GO" id="GO:0004519">
    <property type="term" value="F:endonuclease activity"/>
    <property type="evidence" value="ECO:0007669"/>
    <property type="project" value="UniProtKB-KW"/>
</dbReference>
<dbReference type="Proteomes" id="UP000620550">
    <property type="component" value="Unassembled WGS sequence"/>
</dbReference>
<dbReference type="PANTHER" id="PTHR43581:SF2">
    <property type="entry name" value="EXCINUCLEASE ATPASE SUBUNIT"/>
    <property type="match status" value="1"/>
</dbReference>
<keyword evidence="1" id="KW-0175">Coiled coil</keyword>
<feature type="domain" description="Endonuclease GajA/Old nuclease/RecF-like AAA" evidence="2">
    <location>
        <begin position="331"/>
        <end position="407"/>
    </location>
</feature>
<dbReference type="SUPFAM" id="SSF52540">
    <property type="entry name" value="P-loop containing nucleoside triphosphate hydrolases"/>
    <property type="match status" value="1"/>
</dbReference>
<keyword evidence="6" id="KW-1185">Reference proteome</keyword>
<evidence type="ECO:0000313" key="5">
    <source>
        <dbReference type="EMBL" id="GHE28953.1"/>
    </source>
</evidence>
<dbReference type="CDD" id="cd01026">
    <property type="entry name" value="TOPRIM_OLD"/>
    <property type="match status" value="1"/>
</dbReference>
<feature type="domain" description="Rad50/SbcC-type AAA" evidence="3">
    <location>
        <begin position="15"/>
        <end position="218"/>
    </location>
</feature>
<dbReference type="InterPro" id="IPR038729">
    <property type="entry name" value="Rad50/SbcC_AAA"/>
</dbReference>
<protein>
    <submittedName>
        <fullName evidence="5">ATP-dependent endonuclease</fullName>
    </submittedName>
</protein>
<proteinExistence type="predicted"/>
<evidence type="ECO:0000313" key="6">
    <source>
        <dbReference type="Proteomes" id="UP000620550"/>
    </source>
</evidence>
<evidence type="ECO:0000259" key="4">
    <source>
        <dbReference type="Pfam" id="PF20469"/>
    </source>
</evidence>
<reference evidence="6" key="1">
    <citation type="journal article" date="2019" name="Int. J. Syst. Evol. Microbiol.">
        <title>The Global Catalogue of Microorganisms (GCM) 10K type strain sequencing project: providing services to taxonomists for standard genome sequencing and annotation.</title>
        <authorList>
            <consortium name="The Broad Institute Genomics Platform"/>
            <consortium name="The Broad Institute Genome Sequencing Center for Infectious Disease"/>
            <person name="Wu L."/>
            <person name="Ma J."/>
        </authorList>
    </citation>
    <scope>NUCLEOTIDE SEQUENCE [LARGE SCALE GENOMIC DNA]</scope>
    <source>
        <strain evidence="6">CGMCC 1.12966</strain>
    </source>
</reference>
<dbReference type="Pfam" id="PF13476">
    <property type="entry name" value="AAA_23"/>
    <property type="match status" value="1"/>
</dbReference>
<dbReference type="Gene3D" id="3.40.50.300">
    <property type="entry name" value="P-loop containing nucleotide triphosphate hydrolases"/>
    <property type="match status" value="1"/>
</dbReference>
<dbReference type="Pfam" id="PF13175">
    <property type="entry name" value="AAA_15"/>
    <property type="match status" value="1"/>
</dbReference>
<organism evidence="5 6">
    <name type="scientific">Sphingobacterium griseoflavum</name>
    <dbReference type="NCBI Taxonomy" id="1474952"/>
    <lineage>
        <taxon>Bacteria</taxon>
        <taxon>Pseudomonadati</taxon>
        <taxon>Bacteroidota</taxon>
        <taxon>Sphingobacteriia</taxon>
        <taxon>Sphingobacteriales</taxon>
        <taxon>Sphingobacteriaceae</taxon>
        <taxon>Sphingobacterium</taxon>
    </lineage>
</organism>
<gene>
    <name evidence="5" type="ORF">GCM10017764_09440</name>
</gene>
<keyword evidence="5" id="KW-0255">Endonuclease</keyword>
<feature type="coiled-coil region" evidence="1">
    <location>
        <begin position="295"/>
        <end position="345"/>
    </location>
</feature>
<feature type="domain" description="OLD protein-like TOPRIM" evidence="4">
    <location>
        <begin position="460"/>
        <end position="526"/>
    </location>
</feature>
<dbReference type="InterPro" id="IPR041685">
    <property type="entry name" value="AAA_GajA/Old/RecF-like"/>
</dbReference>
<dbReference type="Pfam" id="PF20469">
    <property type="entry name" value="OLD-like_TOPRIM"/>
    <property type="match status" value="1"/>
</dbReference>
<accession>A0ABQ3HRZ5</accession>
<evidence type="ECO:0000256" key="1">
    <source>
        <dbReference type="SAM" id="Coils"/>
    </source>
</evidence>
<dbReference type="PANTHER" id="PTHR43581">
    <property type="entry name" value="ATP/GTP PHOSPHATASE"/>
    <property type="match status" value="1"/>
</dbReference>
<dbReference type="InterPro" id="IPR051396">
    <property type="entry name" value="Bact_Antivir_Def_Nuclease"/>
</dbReference>
<keyword evidence="5" id="KW-0540">Nuclease</keyword>
<keyword evidence="5" id="KW-0378">Hydrolase</keyword>
<sequence length="657" mass="75423">MLKIYTINMRSKLLKISIGNLGCIGNEGLTVSLDNILCLVGDNNTGKSTILRAYELAVGTQIYSYDKDYCKKSKEENTYVEISVHIPEGTANIAEKWKEKQGDLLVVKSRWEWDKNGSKTRKTYDPELESYSEDGNAAGLDSVFNSRLPVPFRIGALENPQVELKNLLKLIVDPIAENLRSHLDNKESELSKALEIFTEHAQKPVEEHKEIIEKISQRMTNSHNKIFPNLSVDLNIGMSDLKVDPLDALIKGSKLSIREFEENIDWDQQGSGSQRALFWSLLQVRSRLQAVKSFKVDNEKKLKALEKDIKKLEGERDRAKTDATRETKQAAIDDKSKELQQAKEMEVEKAMDERDGEISLPGYMLLIDEPEIALHPNGIRAASKYLYELANDPSWQVMLTTHSPLFINPFEDHTTIVRLSRNKGNPNPSTYRSDEITFTEDEIDNLKLLNSFDQNLSEMFFGQYPIIVEGDTEYAAFDKVMRMENEKYHINYKPILIRARGKFSMVPLIKMLAHFKVNFSVLHDSDYPKNKKGHVNNVWTGNQNIYKEIQTAREQGIRVVHRTSISTFEVAHDKIELDEQGNYLSGTSKDKPWLMYQKVKDNNEIKKSVEKVLDDLIDCECNEEPFDKPFSEILNEKFAEWVALNEIKDPRFIFNPA</sequence>
<evidence type="ECO:0000259" key="2">
    <source>
        <dbReference type="Pfam" id="PF13175"/>
    </source>
</evidence>
<dbReference type="InterPro" id="IPR027417">
    <property type="entry name" value="P-loop_NTPase"/>
</dbReference>
<evidence type="ECO:0000259" key="3">
    <source>
        <dbReference type="Pfam" id="PF13476"/>
    </source>
</evidence>
<name>A0ABQ3HRZ5_9SPHI</name>
<comment type="caution">
    <text evidence="5">The sequence shown here is derived from an EMBL/GenBank/DDBJ whole genome shotgun (WGS) entry which is preliminary data.</text>
</comment>